<dbReference type="GO" id="GO:0015627">
    <property type="term" value="C:type II protein secretion system complex"/>
    <property type="evidence" value="ECO:0007669"/>
    <property type="project" value="TreeGrafter"/>
</dbReference>
<evidence type="ECO:0000259" key="1">
    <source>
        <dbReference type="SMART" id="SM00278"/>
    </source>
</evidence>
<dbReference type="SMART" id="SM00278">
    <property type="entry name" value="HhH1"/>
    <property type="match status" value="2"/>
</dbReference>
<dbReference type="Pfam" id="PF12836">
    <property type="entry name" value="HHH_3"/>
    <property type="match status" value="1"/>
</dbReference>
<dbReference type="PANTHER" id="PTHR21180:SF32">
    <property type="entry name" value="ENDONUCLEASE_EXONUCLEASE_PHOSPHATASE FAMILY DOMAIN-CONTAINING PROTEIN 1"/>
    <property type="match status" value="1"/>
</dbReference>
<dbReference type="GO" id="GO:0003677">
    <property type="term" value="F:DNA binding"/>
    <property type="evidence" value="ECO:0007669"/>
    <property type="project" value="InterPro"/>
</dbReference>
<dbReference type="InterPro" id="IPR003583">
    <property type="entry name" value="Hlx-hairpin-Hlx_DNA-bd_motif"/>
</dbReference>
<dbReference type="Proteomes" id="UP000008555">
    <property type="component" value="Chromosome"/>
</dbReference>
<dbReference type="HOGENOM" id="CLU_052011_3_0_6"/>
<dbReference type="InterPro" id="IPR004509">
    <property type="entry name" value="Competence_ComEA_HhH"/>
</dbReference>
<dbReference type="Gene3D" id="1.10.150.280">
    <property type="entry name" value="AF1531-like domain"/>
    <property type="match status" value="1"/>
</dbReference>
<dbReference type="PANTHER" id="PTHR21180">
    <property type="entry name" value="ENDONUCLEASE/EXONUCLEASE/PHOSPHATASE FAMILY DOMAIN-CONTAINING PROTEIN 1"/>
    <property type="match status" value="1"/>
</dbReference>
<organism evidence="2 3">
    <name type="scientific">Coxiella burnetii (strain Dugway 5J108-111)</name>
    <dbReference type="NCBI Taxonomy" id="434922"/>
    <lineage>
        <taxon>Bacteria</taxon>
        <taxon>Pseudomonadati</taxon>
        <taxon>Pseudomonadota</taxon>
        <taxon>Gammaproteobacteria</taxon>
        <taxon>Legionellales</taxon>
        <taxon>Coxiellaceae</taxon>
        <taxon>Coxiella</taxon>
    </lineage>
</organism>
<reference evidence="2 3" key="1">
    <citation type="journal article" date="2009" name="Infect. Immun.">
        <title>Comparative genomics reveal extensive transposon-mediated genomic plasticity and diversity among potential effector proteins within the genus Coxiella.</title>
        <authorList>
            <person name="Beare P.A."/>
            <person name="Unsworth N."/>
            <person name="Andoh M."/>
            <person name="Voth D.E."/>
            <person name="Omsland A."/>
            <person name="Gilk S.D."/>
            <person name="Williams K.P."/>
            <person name="Sobral B.W."/>
            <person name="Kupko J.J.III."/>
            <person name="Porcella S.F."/>
            <person name="Samuel J.E."/>
            <person name="Heinzen R.A."/>
        </authorList>
    </citation>
    <scope>NUCLEOTIDE SEQUENCE [LARGE SCALE GENOMIC DNA]</scope>
    <source>
        <strain evidence="2 3">Dugway 5J108-111</strain>
    </source>
</reference>
<protein>
    <submittedName>
        <fullName evidence="2">COME operon protein 1</fullName>
    </submittedName>
</protein>
<feature type="domain" description="Helix-hairpin-helix DNA-binding motif class 1" evidence="1">
    <location>
        <begin position="65"/>
        <end position="84"/>
    </location>
</feature>
<dbReference type="NCBIfam" id="TIGR00426">
    <property type="entry name" value="competence protein ComEA helix-hairpin-helix repeat region"/>
    <property type="match status" value="1"/>
</dbReference>
<dbReference type="InterPro" id="IPR051675">
    <property type="entry name" value="Endo/Exo/Phosphatase_dom_1"/>
</dbReference>
<gene>
    <name evidence="2" type="ordered locus">CBUD_1531</name>
</gene>
<dbReference type="KEGG" id="cbd:CBUD_1531"/>
<evidence type="ECO:0000313" key="3">
    <source>
        <dbReference type="Proteomes" id="UP000008555"/>
    </source>
</evidence>
<dbReference type="SMR" id="A9KCS9"/>
<sequence>MMFELFKEIFMKKIIQLISAVLITSLVFSAQAKPASEVIKNKLHRHAAVSTQKTGPVDINTADATLLTTLKGIGVKKAKAIIAYRKKEGNFKSIEALSSVPGISQKTVARLIRNNPHRLVVNP</sequence>
<dbReference type="AlphaFoldDB" id="A9KCS9"/>
<dbReference type="GO" id="GO:0006281">
    <property type="term" value="P:DNA repair"/>
    <property type="evidence" value="ECO:0007669"/>
    <property type="project" value="InterPro"/>
</dbReference>
<evidence type="ECO:0000313" key="2">
    <source>
        <dbReference type="EMBL" id="ABS77203.2"/>
    </source>
</evidence>
<dbReference type="InterPro" id="IPR010994">
    <property type="entry name" value="RuvA_2-like"/>
</dbReference>
<feature type="domain" description="Helix-hairpin-helix DNA-binding motif class 1" evidence="1">
    <location>
        <begin position="95"/>
        <end position="114"/>
    </location>
</feature>
<dbReference type="GO" id="GO:0015628">
    <property type="term" value="P:protein secretion by the type II secretion system"/>
    <property type="evidence" value="ECO:0007669"/>
    <property type="project" value="TreeGrafter"/>
</dbReference>
<dbReference type="SUPFAM" id="SSF47781">
    <property type="entry name" value="RuvA domain 2-like"/>
    <property type="match status" value="1"/>
</dbReference>
<accession>A9KCS9</accession>
<proteinExistence type="predicted"/>
<name>A9KCS9_COXBN</name>
<dbReference type="RefSeq" id="WP_010957640.1">
    <property type="nucleotide sequence ID" value="NC_009727.1"/>
</dbReference>
<dbReference type="EMBL" id="CP000733">
    <property type="protein sequence ID" value="ABS77203.2"/>
    <property type="molecule type" value="Genomic_DNA"/>
</dbReference>